<evidence type="ECO:0000256" key="2">
    <source>
        <dbReference type="RuleBase" id="RU361185"/>
    </source>
</evidence>
<dbReference type="Gene3D" id="2.60.40.1760">
    <property type="entry name" value="glycosyl hydrolase (family 31)"/>
    <property type="match status" value="1"/>
</dbReference>
<dbReference type="PANTHER" id="PTHR46959">
    <property type="entry name" value="SULFOQUINOVOSIDASE"/>
    <property type="match status" value="1"/>
</dbReference>
<dbReference type="SUPFAM" id="SSF51445">
    <property type="entry name" value="(Trans)glycosidases"/>
    <property type="match status" value="1"/>
</dbReference>
<dbReference type="InterPro" id="IPR017853">
    <property type="entry name" value="GH"/>
</dbReference>
<dbReference type="CDD" id="cd06594">
    <property type="entry name" value="GH31_glucosidase_YihQ"/>
    <property type="match status" value="1"/>
</dbReference>
<organism evidence="5 6">
    <name type="scientific">Entomospira entomophila</name>
    <dbReference type="NCBI Taxonomy" id="2719988"/>
    <lineage>
        <taxon>Bacteria</taxon>
        <taxon>Pseudomonadati</taxon>
        <taxon>Spirochaetota</taxon>
        <taxon>Spirochaetia</taxon>
        <taxon>Spirochaetales</taxon>
        <taxon>Spirochaetaceae</taxon>
        <taxon>Entomospira</taxon>
    </lineage>
</organism>
<comment type="similarity">
    <text evidence="1 2">Belongs to the glycosyl hydrolase 31 family.</text>
</comment>
<dbReference type="InterPro" id="IPR044112">
    <property type="entry name" value="YihQ_TIM-like"/>
</dbReference>
<dbReference type="InterPro" id="IPR052990">
    <property type="entry name" value="Sulfoquinovosidase_GH31"/>
</dbReference>
<dbReference type="Gene3D" id="2.60.40.1180">
    <property type="entry name" value="Golgi alpha-mannosidase II"/>
    <property type="match status" value="1"/>
</dbReference>
<dbReference type="AlphaFoldDB" id="A0A968G7V5"/>
<dbReference type="Proteomes" id="UP000711995">
    <property type="component" value="Unassembled WGS sequence"/>
</dbReference>
<dbReference type="Pfam" id="PF01055">
    <property type="entry name" value="Glyco_hydro_31_2nd"/>
    <property type="match status" value="1"/>
</dbReference>
<keyword evidence="2 5" id="KW-0326">Glycosidase</keyword>
<reference evidence="5 6" key="1">
    <citation type="submission" date="2020-03" db="EMBL/GenBank/DDBJ databases">
        <title>Spirochaetal bacteria isolated from arthropods constitute a novel genus Entomospira genus novum within the order Spirochaetales.</title>
        <authorList>
            <person name="Grana-Miraglia L."/>
            <person name="Sikutova S."/>
            <person name="Fingerle V."/>
            <person name="Sing A."/>
            <person name="Castillo-Ramirez S."/>
            <person name="Margos G."/>
            <person name="Rudolf I."/>
        </authorList>
    </citation>
    <scope>NUCLEOTIDE SEQUENCE [LARGE SCALE GENOMIC DNA]</scope>
    <source>
        <strain evidence="5 6">BR193</strain>
    </source>
</reference>
<dbReference type="Gene3D" id="3.20.20.80">
    <property type="entry name" value="Glycosidases"/>
    <property type="match status" value="1"/>
</dbReference>
<dbReference type="CDD" id="cd14752">
    <property type="entry name" value="GH31_N"/>
    <property type="match status" value="1"/>
</dbReference>
<keyword evidence="2 5" id="KW-0378">Hydrolase</keyword>
<dbReference type="EMBL" id="JAATLJ010000001">
    <property type="protein sequence ID" value="NIZ40212.1"/>
    <property type="molecule type" value="Genomic_DNA"/>
</dbReference>
<dbReference type="InterPro" id="IPR048395">
    <property type="entry name" value="Glyco_hydro_31_C"/>
</dbReference>
<evidence type="ECO:0000259" key="3">
    <source>
        <dbReference type="Pfam" id="PF01055"/>
    </source>
</evidence>
<dbReference type="Pfam" id="PF21365">
    <property type="entry name" value="Glyco_hydro_31_3rd"/>
    <property type="match status" value="1"/>
</dbReference>
<dbReference type="PANTHER" id="PTHR46959:SF2">
    <property type="entry name" value="SULFOQUINOVOSIDASE"/>
    <property type="match status" value="1"/>
</dbReference>
<evidence type="ECO:0000313" key="5">
    <source>
        <dbReference type="EMBL" id="NIZ40212.1"/>
    </source>
</evidence>
<gene>
    <name evidence="5" type="ORF">HCT14_01620</name>
</gene>
<evidence type="ECO:0000313" key="6">
    <source>
        <dbReference type="Proteomes" id="UP000711995"/>
    </source>
</evidence>
<comment type="caution">
    <text evidence="5">The sequence shown here is derived from an EMBL/GenBank/DDBJ whole genome shotgun (WGS) entry which is preliminary data.</text>
</comment>
<dbReference type="InterPro" id="IPR000322">
    <property type="entry name" value="Glyco_hydro_31_TIM"/>
</dbReference>
<dbReference type="SUPFAM" id="SSF51011">
    <property type="entry name" value="Glycosyl hydrolase domain"/>
    <property type="match status" value="1"/>
</dbReference>
<keyword evidence="6" id="KW-1185">Reference proteome</keyword>
<name>A0A968G7V5_9SPIO</name>
<dbReference type="EC" id="3.2.1.20" evidence="5"/>
<feature type="domain" description="Glycoside hydrolase family 31 TIM barrel" evidence="3">
    <location>
        <begin position="250"/>
        <end position="558"/>
    </location>
</feature>
<accession>A0A968G7V5</accession>
<dbReference type="NCBIfam" id="NF007746">
    <property type="entry name" value="PRK10426.1"/>
    <property type="match status" value="1"/>
</dbReference>
<dbReference type="InterPro" id="IPR011013">
    <property type="entry name" value="Gal_mutarotase_sf_dom"/>
</dbReference>
<feature type="domain" description="Glycosyl hydrolase family 31 C-terminal" evidence="4">
    <location>
        <begin position="569"/>
        <end position="651"/>
    </location>
</feature>
<evidence type="ECO:0000259" key="4">
    <source>
        <dbReference type="Pfam" id="PF21365"/>
    </source>
</evidence>
<dbReference type="GO" id="GO:0004558">
    <property type="term" value="F:alpha-1,4-glucosidase activity"/>
    <property type="evidence" value="ECO:0007669"/>
    <property type="project" value="UniProtKB-EC"/>
</dbReference>
<sequence length="670" mass="77125">MKINKEHNLFQLSIGSEILLEHTPEQPMLYVGHGKESLEMYRGNFKIEDYLEERQPLDLIEVKQEGKIYTLTFNQAITLTITIDNTSIVLNFGGDLDQFNRFWFRLRADAEEKCYGGGEQMSYFNLRGRHFPIWTSEPGVGRDKKSHITWQADVTGMAGGDYYNSNFPQPSFISTKRYYVHVNSTAYSDLDFRNEDFHEVHVWQIPSSIRIEFANDYPTLLERLTAYLGRQPLIPSWIHDGLILGLQGGSDRVLPIMQRVLDLGVPIAAIWCQDWSGRRVTSFGKRIHWDWIANDAMYPDLKKLVKRLNDQGIRFMNYLNPYLVKDGKLYQEAKDLGYFATKHDGSEYLVDFGEFDCGVIDFTNPKAHQWFKEIIQKYTIDLGISGWMADFGEYLPVDDIKLHSGNSAMIEHNHWPTLWAKCNFDAVSERDKWDEIFYFMRAGGSGVQGYCPMLWAGDQSVDFSLHDGIATVITGALSAGMSGFGISHSDIGGYTSLFENIRTKELYLRWVEMSAFSPLMRTHEGNRPDTNFQFYDDEESILATARMVKIYRDLKPYIRQLIEDNSTKGLPVQRPLFLHYDHDAHTYDLQYQYLLGADMIVAPVYLSQHYRVDLYLPEDEWVHLWSGTEMTPGHMSCQAPMGYPAVFYRKSSAFASLFAKIGKNYGGVAP</sequence>
<dbReference type="InterPro" id="IPR013780">
    <property type="entry name" value="Glyco_hydro_b"/>
</dbReference>
<dbReference type="GO" id="GO:0005975">
    <property type="term" value="P:carbohydrate metabolic process"/>
    <property type="evidence" value="ECO:0007669"/>
    <property type="project" value="InterPro"/>
</dbReference>
<evidence type="ECO:0000256" key="1">
    <source>
        <dbReference type="ARBA" id="ARBA00007806"/>
    </source>
</evidence>
<dbReference type="GO" id="GO:0030246">
    <property type="term" value="F:carbohydrate binding"/>
    <property type="evidence" value="ECO:0007669"/>
    <property type="project" value="InterPro"/>
</dbReference>
<dbReference type="SUPFAM" id="SSF74650">
    <property type="entry name" value="Galactose mutarotase-like"/>
    <property type="match status" value="1"/>
</dbReference>
<proteinExistence type="inferred from homology"/>
<protein>
    <submittedName>
        <fullName evidence="5">Alpha-glucosidase</fullName>
        <ecNumber evidence="5">3.2.1.20</ecNumber>
    </submittedName>
</protein>